<dbReference type="GO" id="GO:0000287">
    <property type="term" value="F:magnesium ion binding"/>
    <property type="evidence" value="ECO:0007669"/>
    <property type="project" value="UniProtKB-UniRule"/>
</dbReference>
<reference evidence="15" key="1">
    <citation type="submission" date="2021-03" db="EMBL/GenBank/DDBJ databases">
        <title>Acanthopleuribacteraceae sp. M133.</title>
        <authorList>
            <person name="Wang G."/>
        </authorList>
    </citation>
    <scope>NUCLEOTIDE SEQUENCE</scope>
    <source>
        <strain evidence="15">M133</strain>
    </source>
</reference>
<dbReference type="InterPro" id="IPR007080">
    <property type="entry name" value="RNA_pol_Rpb1_1"/>
</dbReference>
<comment type="subunit">
    <text evidence="12">The RNAP catalytic core consists of 2 alpha, 1 beta, 1 beta' and 1 omega subunit. When a sigma factor is associated with the core the holoenzyme is formed, which can initiate transcription.</text>
</comment>
<dbReference type="Gene3D" id="1.10.1790.20">
    <property type="match status" value="1"/>
</dbReference>
<evidence type="ECO:0000256" key="9">
    <source>
        <dbReference type="ARBA" id="ARBA00022842"/>
    </source>
</evidence>
<keyword evidence="4 12" id="KW-0240">DNA-directed RNA polymerase</keyword>
<dbReference type="HAMAP" id="MF_01322">
    <property type="entry name" value="RNApol_bact_RpoC"/>
    <property type="match status" value="1"/>
</dbReference>
<dbReference type="KEGG" id="scor:J3U87_10650"/>
<dbReference type="CDD" id="cd02655">
    <property type="entry name" value="RNAP_beta'_C"/>
    <property type="match status" value="1"/>
</dbReference>
<evidence type="ECO:0000256" key="4">
    <source>
        <dbReference type="ARBA" id="ARBA00022478"/>
    </source>
</evidence>
<evidence type="ECO:0000256" key="6">
    <source>
        <dbReference type="ARBA" id="ARBA00022695"/>
    </source>
</evidence>
<dbReference type="InterPro" id="IPR000722">
    <property type="entry name" value="RNA_pol_asu"/>
</dbReference>
<evidence type="ECO:0000256" key="10">
    <source>
        <dbReference type="ARBA" id="ARBA00023163"/>
    </source>
</evidence>
<dbReference type="NCBIfam" id="TIGR02386">
    <property type="entry name" value="rpoC_TIGR"/>
    <property type="match status" value="1"/>
</dbReference>
<keyword evidence="9 12" id="KW-0460">Magnesium</keyword>
<comment type="cofactor">
    <cofactor evidence="12">
        <name>Mg(2+)</name>
        <dbReference type="ChEBI" id="CHEBI:18420"/>
    </cofactor>
    <text evidence="12">Binds 1 Mg(2+) ion per subunit.</text>
</comment>
<dbReference type="GO" id="GO:0006351">
    <property type="term" value="P:DNA-templated transcription"/>
    <property type="evidence" value="ECO:0007669"/>
    <property type="project" value="UniProtKB-UniRule"/>
</dbReference>
<dbReference type="InterPro" id="IPR038120">
    <property type="entry name" value="Rpb1_funnel_sf"/>
</dbReference>
<accession>A0A8A4U2G5</accession>
<dbReference type="InterPro" id="IPR007081">
    <property type="entry name" value="RNA_pol_Rpb1_5"/>
</dbReference>
<dbReference type="InterPro" id="IPR042102">
    <property type="entry name" value="RNA_pol_Rpb1_3_sf"/>
</dbReference>
<dbReference type="FunFam" id="1.10.132.30:FF:000003">
    <property type="entry name" value="DNA-directed RNA polymerase subunit beta"/>
    <property type="match status" value="1"/>
</dbReference>
<protein>
    <recommendedName>
        <fullName evidence="12">DNA-directed RNA polymerase subunit beta'</fullName>
        <shortName evidence="12">RNAP subunit beta'</shortName>
        <ecNumber evidence="12">2.7.7.6</ecNumber>
    </recommendedName>
    <alternativeName>
        <fullName evidence="12">RNA polymerase subunit beta'</fullName>
    </alternativeName>
    <alternativeName>
        <fullName evidence="12">Transcriptase subunit beta'</fullName>
    </alternativeName>
</protein>
<evidence type="ECO:0000256" key="8">
    <source>
        <dbReference type="ARBA" id="ARBA00022833"/>
    </source>
</evidence>
<dbReference type="Pfam" id="PF04983">
    <property type="entry name" value="RNA_pol_Rpb1_3"/>
    <property type="match status" value="1"/>
</dbReference>
<dbReference type="FunFam" id="4.10.860.120:FF:000001">
    <property type="entry name" value="DNA-directed RNA polymerase subunit beta"/>
    <property type="match status" value="1"/>
</dbReference>
<organism evidence="15 16">
    <name type="scientific">Sulfidibacter corallicola</name>
    <dbReference type="NCBI Taxonomy" id="2818388"/>
    <lineage>
        <taxon>Bacteria</taxon>
        <taxon>Pseudomonadati</taxon>
        <taxon>Acidobacteriota</taxon>
        <taxon>Holophagae</taxon>
        <taxon>Acanthopleuribacterales</taxon>
        <taxon>Acanthopleuribacteraceae</taxon>
        <taxon>Sulfidibacter</taxon>
    </lineage>
</organism>
<dbReference type="CDD" id="cd01609">
    <property type="entry name" value="RNAP_beta'_N"/>
    <property type="match status" value="1"/>
</dbReference>
<dbReference type="Gene3D" id="1.10.40.90">
    <property type="match status" value="1"/>
</dbReference>
<dbReference type="EC" id="2.7.7.6" evidence="12"/>
<evidence type="ECO:0000259" key="14">
    <source>
        <dbReference type="SMART" id="SM00663"/>
    </source>
</evidence>
<dbReference type="Gene3D" id="2.40.40.20">
    <property type="match status" value="1"/>
</dbReference>
<dbReference type="Pfam" id="PF04998">
    <property type="entry name" value="RNA_pol_Rpb1_5"/>
    <property type="match status" value="1"/>
</dbReference>
<dbReference type="PANTHER" id="PTHR19376:SF54">
    <property type="entry name" value="DNA-DIRECTED RNA POLYMERASE SUBUNIT BETA"/>
    <property type="match status" value="1"/>
</dbReference>
<keyword evidence="16" id="KW-1185">Reference proteome</keyword>
<feature type="binding site" evidence="12">
    <location>
        <position position="889"/>
    </location>
    <ligand>
        <name>Zn(2+)</name>
        <dbReference type="ChEBI" id="CHEBI:29105"/>
        <label>2</label>
    </ligand>
</feature>
<comment type="similarity">
    <text evidence="1 12 13">Belongs to the RNA polymerase beta' chain family.</text>
</comment>
<sequence>MQRHGFYNRQPAINEFEAIRISLASPETIRSWSFGEVTKPETINYRTFKPEKDGLFCARIFGPVVDWECLCGKYKRMKYRNIICDKCGVEVTLSKVRRERMGHIELAAPVSHVWFFKGLPSRIGYLLDMSLKDLERVLYFEAYAVIDPGGISTIQPKELLTEEKFRQLREEYGPVFTAKMGAEAIKELLKNLDLKDLATELRYNMRHETSAQKRTKLAKRLKVVEAFLKSGNHPEWMILDVIPVIPPELRPLVPLDGGRFATSDLNDLYRRVINRNNRLKKLLELRAPDVIIRNEKRMLQEAVDALFDNGRRGRVLKGGNNRPLKSLSDTLKGKQGRFRQNLLGKRVDYSGRTVIVVGPELNLDQCGLPKDMALELFKPFIYNLLEKYNHASTVKTAKELVEARHPVVWEVLEEAVKTHPVLLNRAPTLHRLGIQAFYPVLVEGKAIRLHPLVCTAFNADFDGDQMAVHVPLSPTSVIEAETLMLSSRNILSPAHGHPITVPTQDIVLGSYFLTLSREGLKGEGMVFARSEDVLAARDAGLVETHSRIFLRYSGKLIDLEVAAQKQSVHAGLEKEVKDVLVHTTVGRVIFNMAFPDDMPYINGLFKKGGLTSLVYYWNNEFGRERTVLCLDILKTLGFQYATFAGISFGIDDMVIPPSKESLLDEAKDKVIDVEHQYKDGLLTNAERYNKVVQVWSEVTEDIAHDMFQYMENVNQSNIHLNPIFIMADSGARGSKQQIRQLAGMRGLMAKPSGEIIETPITANFKEGLTVLQYFISTHGARKGLADTALKTADSGYLTRRLVDVAQDVIITEEDCGTLDGITAHAIIEQGEVIESLRDRIIGRVALDDVYHPHTNAILVEANELISARIAQNIEYAGIQEVTIRSVLTCESEYGVCRLCYGKNLATGNLVEIGEAVGVIAAQSIGEPGTQLTMRTFHIGGTASAVDEQSTHISRRGGKIVFQNMKTVVNKEGDEVCLSRNGSVVVIDEEGREEHYATVIGAKLKVHENQTIEPNTTLVEWDPYSFVVVSEVSGVIDFKDIIPGVTMVEEVDEATSFSRMKIISSTDEKMNPTILVKDADGKTIGRYPLPNDSLIMIQRESDVHAGDVIAKIAKDTTRQMDITGGLPRIVELFEGRKPKEPAVISEIDGTVAYGNISRGQQKIVVENEYGVKREYSVPKGKYIHFKEGEFIRAGEQLIDGARSPHDILNVLGEKELQKFLVDEIQEVYRLQGVDINDKHIEIIIRQMMRWMEVDDVGDTIFIVGERVDKFRFQRENERVIAEGGQPAKGHPLLVGITKASLSTDSFISAASFQETTRVLTEAAIEGKVDTLRGLKENVIMGKLIPAGTGMTYYRDVELDPDETIKDKAEEAADEFSLDSLIKSSQEKISGQKAAL</sequence>
<dbReference type="Proteomes" id="UP000663929">
    <property type="component" value="Chromosome"/>
</dbReference>
<feature type="domain" description="RNA polymerase N-terminal" evidence="14">
    <location>
        <begin position="235"/>
        <end position="514"/>
    </location>
</feature>
<dbReference type="Pfam" id="PF04997">
    <property type="entry name" value="RNA_pol_Rpb1_1"/>
    <property type="match status" value="1"/>
</dbReference>
<dbReference type="EMBL" id="CP071793">
    <property type="protein sequence ID" value="QTD52925.1"/>
    <property type="molecule type" value="Genomic_DNA"/>
</dbReference>
<dbReference type="InterPro" id="IPR044893">
    <property type="entry name" value="RNA_pol_Rpb1_clamp_domain"/>
</dbReference>
<evidence type="ECO:0000256" key="1">
    <source>
        <dbReference type="ARBA" id="ARBA00006460"/>
    </source>
</evidence>
<dbReference type="GO" id="GO:0008270">
    <property type="term" value="F:zinc ion binding"/>
    <property type="evidence" value="ECO:0007669"/>
    <property type="project" value="UniProtKB-UniRule"/>
</dbReference>
<dbReference type="SMART" id="SM00663">
    <property type="entry name" value="RPOLA_N"/>
    <property type="match status" value="1"/>
</dbReference>
<evidence type="ECO:0000256" key="7">
    <source>
        <dbReference type="ARBA" id="ARBA00022723"/>
    </source>
</evidence>
<dbReference type="Gene3D" id="4.10.860.120">
    <property type="entry name" value="RNA polymerase II, clamp domain"/>
    <property type="match status" value="1"/>
</dbReference>
<dbReference type="GO" id="GO:0003899">
    <property type="term" value="F:DNA-directed RNA polymerase activity"/>
    <property type="evidence" value="ECO:0007669"/>
    <property type="project" value="UniProtKB-UniRule"/>
</dbReference>
<feature type="binding site" evidence="12">
    <location>
        <position position="899"/>
    </location>
    <ligand>
        <name>Zn(2+)</name>
        <dbReference type="ChEBI" id="CHEBI:29105"/>
        <label>2</label>
    </ligand>
</feature>
<dbReference type="Pfam" id="PF05000">
    <property type="entry name" value="RNA_pol_Rpb1_4"/>
    <property type="match status" value="1"/>
</dbReference>
<feature type="binding site" evidence="12">
    <location>
        <position position="84"/>
    </location>
    <ligand>
        <name>Zn(2+)</name>
        <dbReference type="ChEBI" id="CHEBI:29105"/>
        <label>1</label>
    </ligand>
</feature>
<keyword evidence="10 12" id="KW-0804">Transcription</keyword>
<keyword evidence="8 12" id="KW-0862">Zinc</keyword>
<dbReference type="InterPro" id="IPR007066">
    <property type="entry name" value="RNA_pol_Rpb1_3"/>
</dbReference>
<dbReference type="InterPro" id="IPR012754">
    <property type="entry name" value="DNA-dir_RpoC_beta_prime_bact"/>
</dbReference>
<comment type="similarity">
    <text evidence="3">In the C-terminal section; belongs to the RNA polymerase beta' chain family.</text>
</comment>
<dbReference type="PANTHER" id="PTHR19376">
    <property type="entry name" value="DNA-DIRECTED RNA POLYMERASE"/>
    <property type="match status" value="1"/>
</dbReference>
<evidence type="ECO:0000256" key="11">
    <source>
        <dbReference type="ARBA" id="ARBA00048552"/>
    </source>
</evidence>
<comment type="catalytic activity">
    <reaction evidence="11 12 13">
        <text>RNA(n) + a ribonucleoside 5'-triphosphate = RNA(n+1) + diphosphate</text>
        <dbReference type="Rhea" id="RHEA:21248"/>
        <dbReference type="Rhea" id="RHEA-COMP:14527"/>
        <dbReference type="Rhea" id="RHEA-COMP:17342"/>
        <dbReference type="ChEBI" id="CHEBI:33019"/>
        <dbReference type="ChEBI" id="CHEBI:61557"/>
        <dbReference type="ChEBI" id="CHEBI:140395"/>
        <dbReference type="EC" id="2.7.7.6"/>
    </reaction>
</comment>
<comment type="cofactor">
    <cofactor evidence="12">
        <name>Zn(2+)</name>
        <dbReference type="ChEBI" id="CHEBI:29105"/>
    </cofactor>
    <text evidence="12">Binds 2 Zn(2+) ions per subunit.</text>
</comment>
<dbReference type="InterPro" id="IPR045867">
    <property type="entry name" value="DNA-dir_RpoC_beta_prime"/>
</dbReference>
<keyword evidence="6 12" id="KW-0548">Nucleotidyltransferase</keyword>
<keyword evidence="5 12" id="KW-0808">Transferase</keyword>
<dbReference type="SUPFAM" id="SSF64484">
    <property type="entry name" value="beta and beta-prime subunits of DNA dependent RNA-polymerase"/>
    <property type="match status" value="1"/>
</dbReference>
<comment type="similarity">
    <text evidence="2">In the N-terminal section; belongs to the RNA polymerase beta chain family.</text>
</comment>
<feature type="binding site" evidence="12">
    <location>
        <position position="896"/>
    </location>
    <ligand>
        <name>Zn(2+)</name>
        <dbReference type="ChEBI" id="CHEBI:29105"/>
        <label>2</label>
    </ligand>
</feature>
<dbReference type="InterPro" id="IPR006592">
    <property type="entry name" value="RNA_pol_N"/>
</dbReference>
<dbReference type="GO" id="GO:0003677">
    <property type="term" value="F:DNA binding"/>
    <property type="evidence" value="ECO:0007669"/>
    <property type="project" value="UniProtKB-UniRule"/>
</dbReference>
<evidence type="ECO:0000256" key="12">
    <source>
        <dbReference type="HAMAP-Rule" id="MF_01322"/>
    </source>
</evidence>
<feature type="binding site" evidence="12">
    <location>
        <position position="87"/>
    </location>
    <ligand>
        <name>Zn(2+)</name>
        <dbReference type="ChEBI" id="CHEBI:29105"/>
        <label>1</label>
    </ligand>
</feature>
<evidence type="ECO:0000256" key="13">
    <source>
        <dbReference type="RuleBase" id="RU004279"/>
    </source>
</evidence>
<dbReference type="Gene3D" id="1.10.132.30">
    <property type="match status" value="1"/>
</dbReference>
<dbReference type="InterPro" id="IPR007083">
    <property type="entry name" value="RNA_pol_Rpb1_4"/>
</dbReference>
<dbReference type="RefSeq" id="WP_237383023.1">
    <property type="nucleotide sequence ID" value="NZ_CP071793.1"/>
</dbReference>
<feature type="binding site" evidence="12">
    <location>
        <position position="69"/>
    </location>
    <ligand>
        <name>Zn(2+)</name>
        <dbReference type="ChEBI" id="CHEBI:29105"/>
        <label>1</label>
    </ligand>
</feature>
<comment type="function">
    <text evidence="12 13">DNA-dependent RNA polymerase catalyzes the transcription of DNA into RNA using the four ribonucleoside triphosphates as substrates.</text>
</comment>
<feature type="binding site" evidence="12">
    <location>
        <position position="815"/>
    </location>
    <ligand>
        <name>Zn(2+)</name>
        <dbReference type="ChEBI" id="CHEBI:29105"/>
        <label>2</label>
    </ligand>
</feature>
<name>A0A8A4U2G5_SULCO</name>
<evidence type="ECO:0000313" key="15">
    <source>
        <dbReference type="EMBL" id="QTD52925.1"/>
    </source>
</evidence>
<dbReference type="Gene3D" id="2.40.50.100">
    <property type="match status" value="3"/>
</dbReference>
<feature type="binding site" evidence="12">
    <location>
        <position position="71"/>
    </location>
    <ligand>
        <name>Zn(2+)</name>
        <dbReference type="ChEBI" id="CHEBI:29105"/>
        <label>1</label>
    </ligand>
</feature>
<feature type="binding site" evidence="12">
    <location>
        <position position="464"/>
    </location>
    <ligand>
        <name>Mg(2+)</name>
        <dbReference type="ChEBI" id="CHEBI:18420"/>
    </ligand>
</feature>
<evidence type="ECO:0000313" key="16">
    <source>
        <dbReference type="Proteomes" id="UP000663929"/>
    </source>
</evidence>
<feature type="binding site" evidence="12">
    <location>
        <position position="462"/>
    </location>
    <ligand>
        <name>Mg(2+)</name>
        <dbReference type="ChEBI" id="CHEBI:18420"/>
    </ligand>
</feature>
<keyword evidence="7 12" id="KW-0479">Metal-binding</keyword>
<dbReference type="FunFam" id="1.10.150.390:FF:000002">
    <property type="entry name" value="DNA-directed RNA polymerase subunit beta"/>
    <property type="match status" value="1"/>
</dbReference>
<gene>
    <name evidence="12 15" type="primary">rpoC</name>
    <name evidence="15" type="ORF">J3U87_10650</name>
</gene>
<evidence type="ECO:0000256" key="3">
    <source>
        <dbReference type="ARBA" id="ARBA00009839"/>
    </source>
</evidence>
<dbReference type="Pfam" id="PF00623">
    <property type="entry name" value="RNA_pol_Rpb1_2"/>
    <property type="match status" value="2"/>
</dbReference>
<evidence type="ECO:0000256" key="5">
    <source>
        <dbReference type="ARBA" id="ARBA00022679"/>
    </source>
</evidence>
<evidence type="ECO:0000256" key="2">
    <source>
        <dbReference type="ARBA" id="ARBA00007616"/>
    </source>
</evidence>
<dbReference type="Gene3D" id="1.10.274.100">
    <property type="entry name" value="RNA polymerase Rpb1, domain 3"/>
    <property type="match status" value="1"/>
</dbReference>
<dbReference type="Gene3D" id="1.10.150.390">
    <property type="match status" value="1"/>
</dbReference>
<feature type="binding site" evidence="12">
    <location>
        <position position="460"/>
    </location>
    <ligand>
        <name>Mg(2+)</name>
        <dbReference type="ChEBI" id="CHEBI:18420"/>
    </ligand>
</feature>
<dbReference type="GO" id="GO:0000428">
    <property type="term" value="C:DNA-directed RNA polymerase complex"/>
    <property type="evidence" value="ECO:0007669"/>
    <property type="project" value="UniProtKB-KW"/>
</dbReference>
<proteinExistence type="inferred from homology"/>